<comment type="caution">
    <text evidence="2">The sequence shown here is derived from an EMBL/GenBank/DDBJ whole genome shotgun (WGS) entry which is preliminary data.</text>
</comment>
<dbReference type="Proteomes" id="UP000886748">
    <property type="component" value="Unassembled WGS sequence"/>
</dbReference>
<reference evidence="2" key="2">
    <citation type="journal article" date="2021" name="PeerJ">
        <title>Extensive microbial diversity within the chicken gut microbiome revealed by metagenomics and culture.</title>
        <authorList>
            <person name="Gilroy R."/>
            <person name="Ravi A."/>
            <person name="Getino M."/>
            <person name="Pursley I."/>
            <person name="Horton D.L."/>
            <person name="Alikhan N.F."/>
            <person name="Baker D."/>
            <person name="Gharbi K."/>
            <person name="Hall N."/>
            <person name="Watson M."/>
            <person name="Adriaenssens E.M."/>
            <person name="Foster-Nyarko E."/>
            <person name="Jarju S."/>
            <person name="Secka A."/>
            <person name="Antonio M."/>
            <person name="Oren A."/>
            <person name="Chaudhuri R.R."/>
            <person name="La Ragione R."/>
            <person name="Hildebrand F."/>
            <person name="Pallen M.J."/>
        </authorList>
    </citation>
    <scope>NUCLEOTIDE SEQUENCE</scope>
    <source>
        <strain evidence="2">CHK154-7741</strain>
    </source>
</reference>
<dbReference type="AlphaFoldDB" id="A0A9D1N0L5"/>
<evidence type="ECO:0000259" key="1">
    <source>
        <dbReference type="SMART" id="SM00481"/>
    </source>
</evidence>
<dbReference type="GO" id="GO:0004534">
    <property type="term" value="F:5'-3' RNA exonuclease activity"/>
    <property type="evidence" value="ECO:0007669"/>
    <property type="project" value="TreeGrafter"/>
</dbReference>
<dbReference type="GO" id="GO:0035312">
    <property type="term" value="F:5'-3' DNA exonuclease activity"/>
    <property type="evidence" value="ECO:0007669"/>
    <property type="project" value="TreeGrafter"/>
</dbReference>
<dbReference type="InterPro" id="IPR003141">
    <property type="entry name" value="Pol/His_phosphatase_N"/>
</dbReference>
<dbReference type="InterPro" id="IPR016195">
    <property type="entry name" value="Pol/histidinol_Pase-like"/>
</dbReference>
<feature type="domain" description="Polymerase/histidinol phosphatase N-terminal" evidence="1">
    <location>
        <begin position="51"/>
        <end position="126"/>
    </location>
</feature>
<protein>
    <recommendedName>
        <fullName evidence="1">Polymerase/histidinol phosphatase N-terminal domain-containing protein</fullName>
    </recommendedName>
</protein>
<evidence type="ECO:0000313" key="2">
    <source>
        <dbReference type="EMBL" id="HIU92865.1"/>
    </source>
</evidence>
<proteinExistence type="predicted"/>
<name>A0A9D1N0L5_9CLOT</name>
<dbReference type="InterPro" id="IPR052018">
    <property type="entry name" value="PHP_domain"/>
</dbReference>
<sequence>MFDKKYKEILQHNLKIKDPALLDCIVGEEEFRYLLSKYDKNSFMPLKNFCANLHVHTIYSDGTANIKEIFDNAQMIAEKNNKQFLLAITDHDTIEGTKEALTFLLENKEKYKNLKLVLGVEISTVGTKFSGQIKAFDIHTLVYCINPFDKRLNDFINKKRQLKFELAKRILSDLQNGLENVLKTHNIELSLDEASKIHPMITKGEDEVSHPLKKYIFAKMLFSHYVENDDAILNILKNKGIDTKSMSYEMPVFKYKSMFNNEKYFYIYKEALEKYLNQIIGENIIKLPQIPQSIVETLLKGKYICEAAHPSVGKACTGQDAFSFFEDTLSFISSLDYGLMSIAHPARLNLKNTTLEYPDFFDELFYTYKKYGRDKAYAYEKYYQSYSNKKNQGILDIIDNSADKFALAFTGGIDSHGKNICTRC</sequence>
<accession>A0A9D1N0L5</accession>
<dbReference type="Gene3D" id="3.20.20.140">
    <property type="entry name" value="Metal-dependent hydrolases"/>
    <property type="match status" value="1"/>
</dbReference>
<dbReference type="SUPFAM" id="SSF89550">
    <property type="entry name" value="PHP domain-like"/>
    <property type="match status" value="1"/>
</dbReference>
<organism evidence="2 3">
    <name type="scientific">Candidatus Limenecus avicola</name>
    <dbReference type="NCBI Taxonomy" id="2840847"/>
    <lineage>
        <taxon>Bacteria</taxon>
        <taxon>Bacillati</taxon>
        <taxon>Bacillota</taxon>
        <taxon>Clostridia</taxon>
        <taxon>Eubacteriales</taxon>
        <taxon>Clostridiaceae</taxon>
        <taxon>Clostridiaceae incertae sedis</taxon>
        <taxon>Candidatus Limenecus</taxon>
    </lineage>
</organism>
<evidence type="ECO:0000313" key="3">
    <source>
        <dbReference type="Proteomes" id="UP000886748"/>
    </source>
</evidence>
<dbReference type="PANTHER" id="PTHR42924:SF3">
    <property type="entry name" value="POLYMERASE_HISTIDINOL PHOSPHATASE N-TERMINAL DOMAIN-CONTAINING PROTEIN"/>
    <property type="match status" value="1"/>
</dbReference>
<dbReference type="SMART" id="SM00481">
    <property type="entry name" value="POLIIIAc"/>
    <property type="match status" value="1"/>
</dbReference>
<reference evidence="2" key="1">
    <citation type="submission" date="2020-10" db="EMBL/GenBank/DDBJ databases">
        <authorList>
            <person name="Gilroy R."/>
        </authorList>
    </citation>
    <scope>NUCLEOTIDE SEQUENCE</scope>
    <source>
        <strain evidence="2">CHK154-7741</strain>
    </source>
</reference>
<dbReference type="EMBL" id="DVOD01000052">
    <property type="protein sequence ID" value="HIU92865.1"/>
    <property type="molecule type" value="Genomic_DNA"/>
</dbReference>
<gene>
    <name evidence="2" type="ORF">IAD26_07015</name>
</gene>
<dbReference type="PANTHER" id="PTHR42924">
    <property type="entry name" value="EXONUCLEASE"/>
    <property type="match status" value="1"/>
</dbReference>